<feature type="binding site" evidence="11">
    <location>
        <position position="11"/>
    </location>
    <ligand>
        <name>ATP</name>
        <dbReference type="ChEBI" id="CHEBI:30616"/>
    </ligand>
</feature>
<keyword evidence="11" id="KW-0511">Multifunctional enzyme</keyword>
<comment type="caution">
    <text evidence="13">The sequence shown here is derived from an EMBL/GenBank/DDBJ whole genome shotgun (WGS) entry which is preliminary data.</text>
</comment>
<evidence type="ECO:0000256" key="6">
    <source>
        <dbReference type="ARBA" id="ARBA00022741"/>
    </source>
</evidence>
<dbReference type="InterPro" id="IPR006674">
    <property type="entry name" value="HD_domain"/>
</dbReference>
<dbReference type="CDD" id="cd00077">
    <property type="entry name" value="HDc"/>
    <property type="match status" value="1"/>
</dbReference>
<evidence type="ECO:0000256" key="5">
    <source>
        <dbReference type="ARBA" id="ARBA00022723"/>
    </source>
</evidence>
<feature type="binding site" evidence="11">
    <location>
        <position position="23"/>
    </location>
    <ligand>
        <name>Mg(2+)</name>
        <dbReference type="ChEBI" id="CHEBI:18420"/>
    </ligand>
</feature>
<feature type="binding site" evidence="11">
    <location>
        <position position="8"/>
    </location>
    <ligand>
        <name>CTP</name>
        <dbReference type="ChEBI" id="CHEBI:37563"/>
    </ligand>
</feature>
<dbReference type="PANTHER" id="PTHR47545">
    <property type="entry name" value="MULTIFUNCTIONAL CCA PROTEIN"/>
    <property type="match status" value="1"/>
</dbReference>
<feature type="binding site" evidence="11">
    <location>
        <position position="91"/>
    </location>
    <ligand>
        <name>ATP</name>
        <dbReference type="ChEBI" id="CHEBI:30616"/>
    </ligand>
</feature>
<dbReference type="EC" id="3.1.3.-" evidence="11"/>
<comment type="function">
    <text evidence="11">Catalyzes the addition and repair of the essential 3'-terminal CCA sequence in tRNAs without using a nucleic acid template. Adds these three nucleotides in the order of C, C, and A to the tRNA nucleotide-73, using CTP and ATP as substrates and producing inorganic pyrophosphate. tRNA 3'-terminal CCA addition is required both for tRNA processing and repair. Also involved in tRNA surveillance by mediating tandem CCA addition to generate a CCACCA at the 3' terminus of unstable tRNAs. While stable tRNAs receive only 3'-terminal CCA, unstable tRNAs are marked with CCACCA and rapidly degraded.</text>
</comment>
<dbReference type="InterPro" id="IPR012006">
    <property type="entry name" value="CCA_bact"/>
</dbReference>
<accession>A0A7V8JRQ5</accession>
<dbReference type="GO" id="GO:0016791">
    <property type="term" value="F:phosphatase activity"/>
    <property type="evidence" value="ECO:0007669"/>
    <property type="project" value="UniProtKB-UniRule"/>
</dbReference>
<evidence type="ECO:0000259" key="12">
    <source>
        <dbReference type="PROSITE" id="PS51831"/>
    </source>
</evidence>
<organism evidence="13 14">
    <name type="scientific">Paracidovorax wautersii</name>
    <dbReference type="NCBI Taxonomy" id="1177982"/>
    <lineage>
        <taxon>Bacteria</taxon>
        <taxon>Pseudomonadati</taxon>
        <taxon>Pseudomonadota</taxon>
        <taxon>Betaproteobacteria</taxon>
        <taxon>Burkholderiales</taxon>
        <taxon>Comamonadaceae</taxon>
        <taxon>Paracidovorax</taxon>
    </lineage>
</organism>
<dbReference type="Proteomes" id="UP000461670">
    <property type="component" value="Unassembled WGS sequence"/>
</dbReference>
<keyword evidence="5 11" id="KW-0479">Metal-binding</keyword>
<feature type="domain" description="HD" evidence="12">
    <location>
        <begin position="230"/>
        <end position="331"/>
    </location>
</feature>
<proteinExistence type="inferred from homology"/>
<dbReference type="AlphaFoldDB" id="A0A7V8JRQ5"/>
<dbReference type="GO" id="GO:0000049">
    <property type="term" value="F:tRNA binding"/>
    <property type="evidence" value="ECO:0007669"/>
    <property type="project" value="UniProtKB-UniRule"/>
</dbReference>
<dbReference type="CDD" id="cd05398">
    <property type="entry name" value="NT_ClassII-CCAase"/>
    <property type="match status" value="1"/>
</dbReference>
<feature type="binding site" evidence="11">
    <location>
        <position position="144"/>
    </location>
    <ligand>
        <name>CTP</name>
        <dbReference type="ChEBI" id="CHEBI:37563"/>
    </ligand>
</feature>
<dbReference type="InterPro" id="IPR050124">
    <property type="entry name" value="tRNA_CCA-adding_enzyme"/>
</dbReference>
<sequence length="420" mass="46149">MKIYMVGGAVRDGLLGLPVKDRDWVVVGATPEDLQAQGYLPVGRDFPVFLHPQTREEYALARTERKSGRGYRGFVVHAAPEVTLEEDLARRDLTINAIAAEAHADGTLRLTDPYHGQRDIERRVLRHVTDAFREDPVRILRVARFAARFQDFHVAPETQALMREMVAAGEADALVPERVWQEIARGLMAERPSRLFEVLRDCGALRVLLPEVDALWGVPQRADYHPEVDTGVHVMMVLDMAARLQAPLAVRFACLGHDLGKATTPADILPRHLGHEGRSAQLLGPLCERLRVPLDCRELAELVAREHGNVHASLSFNATAVARLLERCDAWRKPDRFAQALLACECDARGRLGFEDRPYPQRARLAAALDAALAVPTAPIAQAAAAQGLKGPKIGERILAVRTEAIAVALAAGDDARPSA</sequence>
<keyword evidence="9 11" id="KW-0460">Magnesium</keyword>
<feature type="binding site" evidence="11">
    <location>
        <position position="141"/>
    </location>
    <ligand>
        <name>ATP</name>
        <dbReference type="ChEBI" id="CHEBI:30616"/>
    </ligand>
</feature>
<evidence type="ECO:0000256" key="9">
    <source>
        <dbReference type="ARBA" id="ARBA00022842"/>
    </source>
</evidence>
<reference evidence="14" key="1">
    <citation type="journal article" date="2020" name="MBio">
        <title>Horizontal gene transfer to a defensive symbiont with a reduced genome amongst a multipartite beetle microbiome.</title>
        <authorList>
            <person name="Waterworth S.C."/>
            <person name="Florez L.V."/>
            <person name="Rees E.R."/>
            <person name="Hertweck C."/>
            <person name="Kaltenpoth M."/>
            <person name="Kwan J.C."/>
        </authorList>
    </citation>
    <scope>NUCLEOTIDE SEQUENCE [LARGE SCALE GENOMIC DNA]</scope>
</reference>
<dbReference type="Gene3D" id="1.10.3090.10">
    <property type="entry name" value="cca-adding enzyme, domain 2"/>
    <property type="match status" value="1"/>
</dbReference>
<dbReference type="GO" id="GO:0004112">
    <property type="term" value="F:cyclic-nucleotide phosphodiesterase activity"/>
    <property type="evidence" value="ECO:0007669"/>
    <property type="project" value="UniProtKB-UniRule"/>
</dbReference>
<name>A0A7V8JRQ5_9BURK</name>
<keyword evidence="1 11" id="KW-0533">Nickel</keyword>
<dbReference type="InterPro" id="IPR003607">
    <property type="entry name" value="HD/PDEase_dom"/>
</dbReference>
<evidence type="ECO:0000313" key="14">
    <source>
        <dbReference type="Proteomes" id="UP000461670"/>
    </source>
</evidence>
<gene>
    <name evidence="11 13" type="primary">cca</name>
    <name evidence="13" type="ORF">GAK30_00643</name>
</gene>
<keyword evidence="6 11" id="KW-0547">Nucleotide-binding</keyword>
<dbReference type="PIRSF" id="PIRSF000813">
    <property type="entry name" value="CCA_bact"/>
    <property type="match status" value="1"/>
</dbReference>
<dbReference type="GO" id="GO:0005524">
    <property type="term" value="F:ATP binding"/>
    <property type="evidence" value="ECO:0007669"/>
    <property type="project" value="UniProtKB-UniRule"/>
</dbReference>
<keyword evidence="11" id="KW-0378">Hydrolase</keyword>
<evidence type="ECO:0000256" key="8">
    <source>
        <dbReference type="ARBA" id="ARBA00022840"/>
    </source>
</evidence>
<evidence type="ECO:0000256" key="3">
    <source>
        <dbReference type="ARBA" id="ARBA00022694"/>
    </source>
</evidence>
<comment type="catalytic activity">
    <reaction evidence="11">
        <text>a tRNA precursor + 2 CTP + ATP = a tRNA with a 3' CCA end + 3 diphosphate</text>
        <dbReference type="Rhea" id="RHEA:14433"/>
        <dbReference type="Rhea" id="RHEA-COMP:10465"/>
        <dbReference type="Rhea" id="RHEA-COMP:10468"/>
        <dbReference type="ChEBI" id="CHEBI:30616"/>
        <dbReference type="ChEBI" id="CHEBI:33019"/>
        <dbReference type="ChEBI" id="CHEBI:37563"/>
        <dbReference type="ChEBI" id="CHEBI:74896"/>
        <dbReference type="ChEBI" id="CHEBI:83071"/>
        <dbReference type="EC" id="2.7.7.72"/>
    </reaction>
</comment>
<keyword evidence="3 11" id="KW-0819">tRNA processing</keyword>
<evidence type="ECO:0000256" key="11">
    <source>
        <dbReference type="HAMAP-Rule" id="MF_01261"/>
    </source>
</evidence>
<evidence type="ECO:0000256" key="10">
    <source>
        <dbReference type="ARBA" id="ARBA00022884"/>
    </source>
</evidence>
<comment type="miscellaneous">
    <text evidence="11">A single active site specifically recognizes both ATP and CTP and is responsible for their addition.</text>
</comment>
<keyword evidence="2 11" id="KW-0808">Transferase</keyword>
<dbReference type="SUPFAM" id="SSF81891">
    <property type="entry name" value="Poly A polymerase C-terminal region-like"/>
    <property type="match status" value="1"/>
</dbReference>
<comment type="subunit">
    <text evidence="11">Monomer. Can also form homodimers and oligomers.</text>
</comment>
<comment type="cofactor">
    <cofactor evidence="11">
        <name>Mg(2+)</name>
        <dbReference type="ChEBI" id="CHEBI:18420"/>
    </cofactor>
    <text evidence="11">Magnesium is required for nucleotidyltransferase activity.</text>
</comment>
<dbReference type="Pfam" id="PF01966">
    <property type="entry name" value="HD"/>
    <property type="match status" value="1"/>
</dbReference>
<dbReference type="HAMAP" id="MF_01262">
    <property type="entry name" value="CCA_bact_type2"/>
    <property type="match status" value="1"/>
</dbReference>
<comment type="domain">
    <text evidence="11">Comprises two domains: an N-terminal domain containing the nucleotidyltransferase activity and a C-terminal HD domain associated with both phosphodiesterase and phosphatase activities.</text>
</comment>
<keyword evidence="4 11" id="KW-0548">Nucleotidyltransferase</keyword>
<dbReference type="NCBIfam" id="NF008137">
    <property type="entry name" value="PRK10885.1"/>
    <property type="match status" value="1"/>
</dbReference>
<dbReference type="InterPro" id="IPR002646">
    <property type="entry name" value="PolA_pol_head_dom"/>
</dbReference>
<feature type="binding site" evidence="11">
    <location>
        <position position="8"/>
    </location>
    <ligand>
        <name>ATP</name>
        <dbReference type="ChEBI" id="CHEBI:30616"/>
    </ligand>
</feature>
<dbReference type="Pfam" id="PF01743">
    <property type="entry name" value="PolyA_pol"/>
    <property type="match status" value="1"/>
</dbReference>
<dbReference type="Gene3D" id="3.30.460.10">
    <property type="entry name" value="Beta Polymerase, domain 2"/>
    <property type="match status" value="1"/>
</dbReference>
<feature type="binding site" evidence="11">
    <location>
        <position position="141"/>
    </location>
    <ligand>
        <name>CTP</name>
        <dbReference type="ChEBI" id="CHEBI:37563"/>
    </ligand>
</feature>
<comment type="cofactor">
    <cofactor evidence="11">
        <name>Ni(2+)</name>
        <dbReference type="ChEBI" id="CHEBI:49786"/>
    </cofactor>
    <text evidence="11">Nickel for phosphatase activity.</text>
</comment>
<feature type="binding site" evidence="11">
    <location>
        <position position="91"/>
    </location>
    <ligand>
        <name>CTP</name>
        <dbReference type="ChEBI" id="CHEBI:37563"/>
    </ligand>
</feature>
<dbReference type="InterPro" id="IPR043519">
    <property type="entry name" value="NT_sf"/>
</dbReference>
<dbReference type="PROSITE" id="PS51831">
    <property type="entry name" value="HD"/>
    <property type="match status" value="1"/>
</dbReference>
<dbReference type="EC" id="3.1.4.-" evidence="11"/>
<dbReference type="HAMAP" id="MF_01261">
    <property type="entry name" value="CCA_bact_type1"/>
    <property type="match status" value="1"/>
</dbReference>
<protein>
    <recommendedName>
        <fullName evidence="11">Multifunctional CCA protein</fullName>
    </recommendedName>
    <domain>
        <recommendedName>
            <fullName evidence="11">CCA-adding enzyme</fullName>
            <ecNumber evidence="11">2.7.7.72</ecNumber>
        </recommendedName>
        <alternativeName>
            <fullName evidence="11">CCA tRNA nucleotidyltransferase</fullName>
        </alternativeName>
        <alternativeName>
            <fullName evidence="11">tRNA CCA-pyrophosphorylase</fullName>
        </alternativeName>
        <alternativeName>
            <fullName evidence="11">tRNA adenylyl-/cytidylyl-transferase</fullName>
        </alternativeName>
        <alternativeName>
            <fullName evidence="11">tRNA nucleotidyltransferase</fullName>
        </alternativeName>
        <alternativeName>
            <fullName evidence="11">tRNA-NT</fullName>
        </alternativeName>
    </domain>
    <domain>
        <recommendedName>
            <fullName evidence="11">2'-nucleotidase</fullName>
            <ecNumber evidence="11">3.1.3.-</ecNumber>
        </recommendedName>
    </domain>
    <domain>
        <recommendedName>
            <fullName evidence="11">2',3'-cyclic phosphodiesterase</fullName>
            <ecNumber evidence="11">3.1.4.-</ecNumber>
        </recommendedName>
    </domain>
    <domain>
        <recommendedName>
            <fullName evidence="11">Phosphatase</fullName>
        </recommendedName>
    </domain>
</protein>
<keyword evidence="8 11" id="KW-0067">ATP-binding</keyword>
<comment type="similarity">
    <text evidence="11">Belongs to the tRNA nucleotidyltransferase/poly(A) polymerase family. Bacterial CCA-adding enzyme type 1 subfamily.</text>
</comment>
<evidence type="ECO:0000256" key="4">
    <source>
        <dbReference type="ARBA" id="ARBA00022695"/>
    </source>
</evidence>
<feature type="binding site" evidence="11">
    <location>
        <position position="144"/>
    </location>
    <ligand>
        <name>ATP</name>
        <dbReference type="ChEBI" id="CHEBI:30616"/>
    </ligand>
</feature>
<keyword evidence="7 11" id="KW-0692">RNA repair</keyword>
<evidence type="ECO:0000256" key="2">
    <source>
        <dbReference type="ARBA" id="ARBA00022679"/>
    </source>
</evidence>
<dbReference type="GO" id="GO:0042245">
    <property type="term" value="P:RNA repair"/>
    <property type="evidence" value="ECO:0007669"/>
    <property type="project" value="UniProtKB-KW"/>
</dbReference>
<evidence type="ECO:0000256" key="1">
    <source>
        <dbReference type="ARBA" id="ARBA00022596"/>
    </source>
</evidence>
<dbReference type="Pfam" id="PF12627">
    <property type="entry name" value="PolyA_pol_RNAbd"/>
    <property type="match status" value="1"/>
</dbReference>
<comment type="catalytic activity">
    <reaction evidence="11">
        <text>a tRNA with a 3' CCA end + 2 CTP + ATP = a tRNA with a 3' CCACCA end + 3 diphosphate</text>
        <dbReference type="Rhea" id="RHEA:76235"/>
        <dbReference type="Rhea" id="RHEA-COMP:10468"/>
        <dbReference type="Rhea" id="RHEA-COMP:18655"/>
        <dbReference type="ChEBI" id="CHEBI:30616"/>
        <dbReference type="ChEBI" id="CHEBI:33019"/>
        <dbReference type="ChEBI" id="CHEBI:37563"/>
        <dbReference type="ChEBI" id="CHEBI:83071"/>
        <dbReference type="ChEBI" id="CHEBI:195187"/>
    </reaction>
</comment>
<dbReference type="EC" id="2.7.7.72" evidence="11"/>
<feature type="binding site" evidence="11">
    <location>
        <position position="21"/>
    </location>
    <ligand>
        <name>Mg(2+)</name>
        <dbReference type="ChEBI" id="CHEBI:18420"/>
    </ligand>
</feature>
<dbReference type="PANTHER" id="PTHR47545:SF1">
    <property type="entry name" value="MULTIFUNCTIONAL CCA PROTEIN"/>
    <property type="match status" value="1"/>
</dbReference>
<dbReference type="EMBL" id="WNDQ01000006">
    <property type="protein sequence ID" value="KAF1023190.1"/>
    <property type="molecule type" value="Genomic_DNA"/>
</dbReference>
<dbReference type="SUPFAM" id="SSF81301">
    <property type="entry name" value="Nucleotidyltransferase"/>
    <property type="match status" value="1"/>
</dbReference>
<dbReference type="GO" id="GO:0004810">
    <property type="term" value="F:CCA tRNA nucleotidyltransferase activity"/>
    <property type="evidence" value="ECO:0007669"/>
    <property type="project" value="UniProtKB-UniRule"/>
</dbReference>
<dbReference type="GO" id="GO:0000287">
    <property type="term" value="F:magnesium ion binding"/>
    <property type="evidence" value="ECO:0007669"/>
    <property type="project" value="UniProtKB-UniRule"/>
</dbReference>
<keyword evidence="10 11" id="KW-0694">RNA-binding</keyword>
<dbReference type="GO" id="GO:0001680">
    <property type="term" value="P:tRNA 3'-terminal CCA addition"/>
    <property type="evidence" value="ECO:0007669"/>
    <property type="project" value="UniProtKB-UniRule"/>
</dbReference>
<dbReference type="InterPro" id="IPR032828">
    <property type="entry name" value="PolyA_RNA-bd"/>
</dbReference>
<evidence type="ECO:0000256" key="7">
    <source>
        <dbReference type="ARBA" id="ARBA00022800"/>
    </source>
</evidence>
<evidence type="ECO:0000313" key="13">
    <source>
        <dbReference type="EMBL" id="KAF1023190.1"/>
    </source>
</evidence>
<feature type="binding site" evidence="11">
    <location>
        <position position="11"/>
    </location>
    <ligand>
        <name>CTP</name>
        <dbReference type="ChEBI" id="CHEBI:37563"/>
    </ligand>
</feature>